<dbReference type="RefSeq" id="WP_184790973.1">
    <property type="nucleotide sequence ID" value="NZ_BONT01000047.1"/>
</dbReference>
<dbReference type="EMBL" id="JACHGT010000015">
    <property type="protein sequence ID" value="MBB6038180.1"/>
    <property type="molecule type" value="Genomic_DNA"/>
</dbReference>
<reference evidence="2 3" key="1">
    <citation type="submission" date="2020-08" db="EMBL/GenBank/DDBJ databases">
        <title>Genomic Encyclopedia of Type Strains, Phase IV (KMG-IV): sequencing the most valuable type-strain genomes for metagenomic binning, comparative biology and taxonomic classification.</title>
        <authorList>
            <person name="Goeker M."/>
        </authorList>
    </citation>
    <scope>NUCLEOTIDE SEQUENCE [LARGE SCALE GENOMIC DNA]</scope>
    <source>
        <strain evidence="2 3">YIM 65646</strain>
    </source>
</reference>
<name>A0A841G202_9ACTN</name>
<proteinExistence type="predicted"/>
<dbReference type="Proteomes" id="UP000548476">
    <property type="component" value="Unassembled WGS sequence"/>
</dbReference>
<feature type="chain" id="PRO_5032797270" evidence="1">
    <location>
        <begin position="27"/>
        <end position="185"/>
    </location>
</feature>
<keyword evidence="3" id="KW-1185">Reference proteome</keyword>
<dbReference type="InterPro" id="IPR011024">
    <property type="entry name" value="G_crystallin-like"/>
</dbReference>
<dbReference type="Gene3D" id="2.60.20.10">
    <property type="entry name" value="Crystallins"/>
    <property type="match status" value="1"/>
</dbReference>
<evidence type="ECO:0000313" key="3">
    <source>
        <dbReference type="Proteomes" id="UP000548476"/>
    </source>
</evidence>
<accession>A0A841G202</accession>
<sequence>MRITSIATTTILAVAAAGLAGSAAHAAPAEPARHCVVDLDNGAVNCYDSFDKALADATGGRVTALPEDLDKAVNEANAAAKSGSGLLGGGTDLTLSIEYEDEDFDDSTLTAKGSHECTTDYYDTDYYMLELGDYWNDEIDSFRAYSNCWVKHFEHSELRGAWIGPSGDQSDMGWMHDKASSIVWT</sequence>
<gene>
    <name evidence="2" type="ORF">HNR73_006060</name>
</gene>
<keyword evidence="1" id="KW-0732">Signal</keyword>
<dbReference type="AlphaFoldDB" id="A0A841G202"/>
<evidence type="ECO:0000256" key="1">
    <source>
        <dbReference type="SAM" id="SignalP"/>
    </source>
</evidence>
<comment type="caution">
    <text evidence="2">The sequence shown here is derived from an EMBL/GenBank/DDBJ whole genome shotgun (WGS) entry which is preliminary data.</text>
</comment>
<dbReference type="SUPFAM" id="SSF49695">
    <property type="entry name" value="gamma-Crystallin-like"/>
    <property type="match status" value="1"/>
</dbReference>
<evidence type="ECO:0000313" key="2">
    <source>
        <dbReference type="EMBL" id="MBB6038180.1"/>
    </source>
</evidence>
<protein>
    <submittedName>
        <fullName evidence="2">Uncharacterized protein</fullName>
    </submittedName>
</protein>
<feature type="signal peptide" evidence="1">
    <location>
        <begin position="1"/>
        <end position="26"/>
    </location>
</feature>
<organism evidence="2 3">
    <name type="scientific">Phytomonospora endophytica</name>
    <dbReference type="NCBI Taxonomy" id="714109"/>
    <lineage>
        <taxon>Bacteria</taxon>
        <taxon>Bacillati</taxon>
        <taxon>Actinomycetota</taxon>
        <taxon>Actinomycetes</taxon>
        <taxon>Micromonosporales</taxon>
        <taxon>Micromonosporaceae</taxon>
        <taxon>Phytomonospora</taxon>
    </lineage>
</organism>